<sequence>MRIDFFPDRPKHAAGKGCRFHRHIPVNHNRSGVNRTVRRGLRAVGRVVNRVTRRRQRNRAAVSDRTAFFGKGNRSNRIGERFDTDIGQIFVIGDVFYGRLPGFINILPYIPVFADIAFP</sequence>
<proteinExistence type="predicted"/>
<comment type="caution">
    <text evidence="1">The sequence shown here is derived from an EMBL/GenBank/DDBJ whole genome shotgun (WGS) entry which is preliminary data.</text>
</comment>
<evidence type="ECO:0000313" key="1">
    <source>
        <dbReference type="EMBL" id="MPN62905.1"/>
    </source>
</evidence>
<dbReference type="AlphaFoldDB" id="A0A645JGU9"/>
<organism evidence="1">
    <name type="scientific">bioreactor metagenome</name>
    <dbReference type="NCBI Taxonomy" id="1076179"/>
    <lineage>
        <taxon>unclassified sequences</taxon>
        <taxon>metagenomes</taxon>
        <taxon>ecological metagenomes</taxon>
    </lineage>
</organism>
<protein>
    <submittedName>
        <fullName evidence="1">Uncharacterized protein</fullName>
    </submittedName>
</protein>
<gene>
    <name evidence="1" type="ORF">SDC9_210658</name>
</gene>
<accession>A0A645JGU9</accession>
<reference evidence="1" key="1">
    <citation type="submission" date="2019-08" db="EMBL/GenBank/DDBJ databases">
        <authorList>
            <person name="Kucharzyk K."/>
            <person name="Murdoch R.W."/>
            <person name="Higgins S."/>
            <person name="Loffler F."/>
        </authorList>
    </citation>
    <scope>NUCLEOTIDE SEQUENCE</scope>
</reference>
<name>A0A645JGU9_9ZZZZ</name>
<dbReference type="EMBL" id="VSSQ01141587">
    <property type="protein sequence ID" value="MPN62905.1"/>
    <property type="molecule type" value="Genomic_DNA"/>
</dbReference>